<comment type="function">
    <text evidence="7">Oxygenase that can act as both a histone lysine demethylase and a ribosomal histidine hydroxylase. Is involved in the demethylation of trimethylated 'Lys-9' on histone H3 (H3K9me3), leading to an increase in ribosomal RNA expression. Also catalyzes the hydroxylation of 60S ribosomal protein L27a on 'His-39'. May play an important role in cell growth and survival. May be involved in ribosome biogenesis, most likely during the assembly process of pre-ribosomal particles.</text>
</comment>
<keyword evidence="14" id="KW-1185">Reference proteome</keyword>
<gene>
    <name evidence="15" type="primary">LOC100907427</name>
</gene>
<dbReference type="Gene3D" id="2.60.120.650">
    <property type="entry name" value="Cupin"/>
    <property type="match status" value="1"/>
</dbReference>
<dbReference type="Proteomes" id="UP000694867">
    <property type="component" value="Unplaced"/>
</dbReference>
<name>A0AAJ6VYL8_9ACAR</name>
<keyword evidence="11" id="KW-0223">Dioxygenase</keyword>
<dbReference type="InterPro" id="IPR039994">
    <property type="entry name" value="NO66-like"/>
</dbReference>
<reference evidence="15" key="1">
    <citation type="submission" date="2025-08" db="UniProtKB">
        <authorList>
            <consortium name="RefSeq"/>
        </authorList>
    </citation>
    <scope>IDENTIFICATION</scope>
</reference>
<dbReference type="GO" id="GO:0042254">
    <property type="term" value="P:ribosome biogenesis"/>
    <property type="evidence" value="ECO:0007669"/>
    <property type="project" value="UniProtKB-KW"/>
</dbReference>
<evidence type="ECO:0000256" key="3">
    <source>
        <dbReference type="ARBA" id="ARBA00022723"/>
    </source>
</evidence>
<comment type="subcellular location">
    <subcellularLocation>
        <location evidence="1">Nucleus</location>
        <location evidence="1">Nucleolus</location>
    </subcellularLocation>
</comment>
<evidence type="ECO:0000259" key="13">
    <source>
        <dbReference type="Pfam" id="PF08007"/>
    </source>
</evidence>
<dbReference type="RefSeq" id="XP_003744628.1">
    <property type="nucleotide sequence ID" value="XM_003744580.2"/>
</dbReference>
<dbReference type="GO" id="GO:0005730">
    <property type="term" value="C:nucleolus"/>
    <property type="evidence" value="ECO:0007669"/>
    <property type="project" value="UniProtKB-SubCell"/>
</dbReference>
<evidence type="ECO:0000256" key="12">
    <source>
        <dbReference type="SAM" id="MobiDB-lite"/>
    </source>
</evidence>
<evidence type="ECO:0000256" key="6">
    <source>
        <dbReference type="ARBA" id="ARBA00034314"/>
    </source>
</evidence>
<keyword evidence="11" id="KW-0560">Oxidoreductase</keyword>
<dbReference type="GO" id="GO:0032453">
    <property type="term" value="F:histone H3K4 demethylase activity"/>
    <property type="evidence" value="ECO:0007669"/>
    <property type="project" value="TreeGrafter"/>
</dbReference>
<evidence type="ECO:0000256" key="11">
    <source>
        <dbReference type="RuleBase" id="RU366061"/>
    </source>
</evidence>
<evidence type="ECO:0000256" key="10">
    <source>
        <dbReference type="ARBA" id="ARBA00049465"/>
    </source>
</evidence>
<organism evidence="14 15">
    <name type="scientific">Galendromus occidentalis</name>
    <name type="common">western predatory mite</name>
    <dbReference type="NCBI Taxonomy" id="34638"/>
    <lineage>
        <taxon>Eukaryota</taxon>
        <taxon>Metazoa</taxon>
        <taxon>Ecdysozoa</taxon>
        <taxon>Arthropoda</taxon>
        <taxon>Chelicerata</taxon>
        <taxon>Arachnida</taxon>
        <taxon>Acari</taxon>
        <taxon>Parasitiformes</taxon>
        <taxon>Mesostigmata</taxon>
        <taxon>Gamasina</taxon>
        <taxon>Phytoseioidea</taxon>
        <taxon>Phytoseiidae</taxon>
        <taxon>Typhlodrominae</taxon>
        <taxon>Galendromus</taxon>
    </lineage>
</organism>
<feature type="compositionally biased region" description="Basic residues" evidence="12">
    <location>
        <begin position="23"/>
        <end position="35"/>
    </location>
</feature>
<dbReference type="AlphaFoldDB" id="A0AAJ6VYL8"/>
<dbReference type="SUPFAM" id="SSF51197">
    <property type="entry name" value="Clavaminate synthase-like"/>
    <property type="match status" value="1"/>
</dbReference>
<feature type="compositionally biased region" description="Basic residues" evidence="12">
    <location>
        <begin position="1"/>
        <end position="10"/>
    </location>
</feature>
<dbReference type="Gene3D" id="3.90.930.40">
    <property type="match status" value="1"/>
</dbReference>
<dbReference type="EC" id="1.14.11.27" evidence="11"/>
<comment type="catalytic activity">
    <reaction evidence="8">
        <text>L-histidyl-[ribosomal protein uL15] + 2-oxoglutarate + O2 = (3S)-3-hydroxy-L-histidyl-[ribosomal protein uL15] + succinate + CO2</text>
        <dbReference type="Rhea" id="RHEA:54024"/>
        <dbReference type="Rhea" id="RHEA-COMP:13760"/>
        <dbReference type="Rhea" id="RHEA-COMP:13761"/>
        <dbReference type="ChEBI" id="CHEBI:15379"/>
        <dbReference type="ChEBI" id="CHEBI:16526"/>
        <dbReference type="ChEBI" id="CHEBI:16810"/>
        <dbReference type="ChEBI" id="CHEBI:29979"/>
        <dbReference type="ChEBI" id="CHEBI:30031"/>
        <dbReference type="ChEBI" id="CHEBI:138021"/>
    </reaction>
</comment>
<comment type="catalytic activity">
    <reaction evidence="10">
        <text>L-histidyl-[protein] + 2-oxoglutarate + O2 = (3S)-3-hydroxy-L-histidyl-[protein] + succinate + CO2</text>
        <dbReference type="Rhea" id="RHEA:54256"/>
        <dbReference type="Rhea" id="RHEA-COMP:9745"/>
        <dbReference type="Rhea" id="RHEA-COMP:13840"/>
        <dbReference type="ChEBI" id="CHEBI:15379"/>
        <dbReference type="ChEBI" id="CHEBI:16526"/>
        <dbReference type="ChEBI" id="CHEBI:16810"/>
        <dbReference type="ChEBI" id="CHEBI:29979"/>
        <dbReference type="ChEBI" id="CHEBI:30031"/>
        <dbReference type="ChEBI" id="CHEBI:138021"/>
        <dbReference type="EC" id="1.14.11.79"/>
    </reaction>
</comment>
<sequence length="509" mass="57426">MGRAGAKRSKQVSDDSPTSGSATKKRKTDKKKIAPKKVDREESMDPYLKSLCERFKNPEDSLQFLLQNSKTAIDDFFKNHWGSKPLHIEAPEASEELSKIFSLEVFEEIVSRSEKGDLNLIADRDFTFSKIVDGDRQDLEIETLTKDLVKNHYKEKYAIQINQPQRFQDCLWSFIEKLECHLGSLVSSQVFLVPGDTKNQQRRYDDTEKFVLQLSGSSSWKLHELKGEMVCEFDDALKEENVGDQIMAANLKAGDVLYFPKTTIFESEGVTDGAHIVFSTFQGMHRANLLLQTIIATIEEQVPVCEELRKGLPFHYLPRANSISNADYADTLVKLAESVRSRSKPLPPADGMIQEFMTNRLPPYGQPKFELESGSITSSSKISFRNKEHITWFVRKAEDAEMDEGDGVDEENVAESQDLTSRSELVVMSSMNNDRSRHMMIDATFMGSEDDSGAFTISLEYEELLEKLYKSEEPITVEDLLKDVKNGDALNAMTLVRGLFSIGAISGGD</sequence>
<dbReference type="PANTHER" id="PTHR13096">
    <property type="entry name" value="MINA53 MYC INDUCED NUCLEAR ANTIGEN"/>
    <property type="match status" value="1"/>
</dbReference>
<keyword evidence="2" id="KW-0690">Ribosome biogenesis</keyword>
<evidence type="ECO:0000313" key="15">
    <source>
        <dbReference type="RefSeq" id="XP_003744628.1"/>
    </source>
</evidence>
<keyword evidence="11" id="KW-0539">Nucleus</keyword>
<evidence type="ECO:0000256" key="2">
    <source>
        <dbReference type="ARBA" id="ARBA00022517"/>
    </source>
</evidence>
<keyword evidence="4 11" id="KW-0408">Iron</keyword>
<keyword evidence="11" id="KW-0804">Transcription</keyword>
<dbReference type="GeneID" id="100907427"/>
<evidence type="ECO:0000256" key="8">
    <source>
        <dbReference type="ARBA" id="ARBA00047687"/>
    </source>
</evidence>
<accession>A0AAJ6VYL8</accession>
<protein>
    <recommendedName>
        <fullName evidence="11">Bifunctional lysine-specific demethylase and histidyl-hydroxylase</fullName>
        <ecNumber evidence="11">1.14.11.27</ecNumber>
    </recommendedName>
</protein>
<evidence type="ECO:0000256" key="4">
    <source>
        <dbReference type="ARBA" id="ARBA00023004"/>
    </source>
</evidence>
<dbReference type="GO" id="GO:0005506">
    <property type="term" value="F:iron ion binding"/>
    <property type="evidence" value="ECO:0007669"/>
    <property type="project" value="UniProtKB-UniRule"/>
</dbReference>
<dbReference type="GO" id="GO:0036139">
    <property type="term" value="F:peptidyl-histidine dioxygenase activity"/>
    <property type="evidence" value="ECO:0007669"/>
    <property type="project" value="UniProtKB-EC"/>
</dbReference>
<keyword evidence="11" id="KW-0805">Transcription regulation</keyword>
<comment type="cofactor">
    <cofactor evidence="11">
        <name>Fe(2+)</name>
        <dbReference type="ChEBI" id="CHEBI:29033"/>
    </cofactor>
    <text evidence="11">Binds 1 Fe(2+) ion per subunit.</text>
</comment>
<evidence type="ECO:0000256" key="7">
    <source>
        <dbReference type="ARBA" id="ARBA00046256"/>
    </source>
</evidence>
<comment type="similarity">
    <text evidence="6">Belongs to the ROX family. MINA53 subfamily.</text>
</comment>
<comment type="function">
    <text evidence="5">Oxygenase that can act as both a histone lysine demethylase and a ribosomal histidine hydroxylase. Specifically demethylates 'Lys-4' (H3K4me) and 'Lys-36' (H3K36me) of histone H3, thereby playing a central role in histone code.</text>
</comment>
<dbReference type="GO" id="GO:0140680">
    <property type="term" value="F:histone H3K36me/H3K36me2 demethylase activity"/>
    <property type="evidence" value="ECO:0007669"/>
    <property type="project" value="UniProtKB-EC"/>
</dbReference>
<keyword evidence="3 11" id="KW-0479">Metal-binding</keyword>
<evidence type="ECO:0000256" key="1">
    <source>
        <dbReference type="ARBA" id="ARBA00004604"/>
    </source>
</evidence>
<feature type="domain" description="JmjC" evidence="13">
    <location>
        <begin position="161"/>
        <end position="280"/>
    </location>
</feature>
<feature type="region of interest" description="Disordered" evidence="12">
    <location>
        <begin position="1"/>
        <end position="42"/>
    </location>
</feature>
<evidence type="ECO:0000313" key="14">
    <source>
        <dbReference type="Proteomes" id="UP000694867"/>
    </source>
</evidence>
<dbReference type="InterPro" id="IPR003347">
    <property type="entry name" value="JmjC_dom"/>
</dbReference>
<evidence type="ECO:0000256" key="9">
    <source>
        <dbReference type="ARBA" id="ARBA00047915"/>
    </source>
</evidence>
<dbReference type="KEGG" id="goe:100907427"/>
<evidence type="ECO:0000256" key="5">
    <source>
        <dbReference type="ARBA" id="ARBA00025670"/>
    </source>
</evidence>
<proteinExistence type="inferred from homology"/>
<dbReference type="PANTHER" id="PTHR13096:SF7">
    <property type="entry name" value="RIBOSOMAL OXYGENASE 2"/>
    <property type="match status" value="1"/>
</dbReference>
<dbReference type="Pfam" id="PF08007">
    <property type="entry name" value="JmjC_2"/>
    <property type="match status" value="1"/>
</dbReference>
<comment type="catalytic activity">
    <reaction evidence="9 11">
        <text>N(6),N(6)-dimethyl-L-lysyl(36)-[histone H3] + 2 2-oxoglutarate + 2 O2 = L-lysyl(36)-[histone H3] + 2 formaldehyde + 2 succinate + 2 CO2</text>
        <dbReference type="Rhea" id="RHEA:42032"/>
        <dbReference type="Rhea" id="RHEA-COMP:9785"/>
        <dbReference type="Rhea" id="RHEA-COMP:9787"/>
        <dbReference type="ChEBI" id="CHEBI:15379"/>
        <dbReference type="ChEBI" id="CHEBI:16526"/>
        <dbReference type="ChEBI" id="CHEBI:16810"/>
        <dbReference type="ChEBI" id="CHEBI:16842"/>
        <dbReference type="ChEBI" id="CHEBI:29969"/>
        <dbReference type="ChEBI" id="CHEBI:30031"/>
        <dbReference type="ChEBI" id="CHEBI:61976"/>
        <dbReference type="EC" id="1.14.11.27"/>
    </reaction>
</comment>